<evidence type="ECO:0000313" key="4">
    <source>
        <dbReference type="Proteomes" id="UP000290809"/>
    </source>
</evidence>
<dbReference type="SUPFAM" id="SSF52540">
    <property type="entry name" value="P-loop containing nucleoside triphosphate hydrolases"/>
    <property type="match status" value="1"/>
</dbReference>
<comment type="caution">
    <text evidence="3">The sequence shown here is derived from an EMBL/GenBank/DDBJ whole genome shotgun (WGS) entry which is preliminary data.</text>
</comment>
<dbReference type="PANTHER" id="PTHR14919:SF0">
    <property type="entry name" value="SPERM FLAGELLAR PROTEIN 2"/>
    <property type="match status" value="1"/>
</dbReference>
<feature type="compositionally biased region" description="Basic and acidic residues" evidence="1">
    <location>
        <begin position="721"/>
        <end position="745"/>
    </location>
</feature>
<feature type="compositionally biased region" description="Low complexity" evidence="1">
    <location>
        <begin position="1090"/>
        <end position="1108"/>
    </location>
</feature>
<feature type="compositionally biased region" description="Polar residues" evidence="1">
    <location>
        <begin position="789"/>
        <end position="800"/>
    </location>
</feature>
<dbReference type="InterPro" id="IPR054517">
    <property type="entry name" value="SPEF2_D5"/>
</dbReference>
<proteinExistence type="predicted"/>
<name>A0A430QRK9_SCHBO</name>
<dbReference type="InterPro" id="IPR027417">
    <property type="entry name" value="P-loop_NTPase"/>
</dbReference>
<dbReference type="PANTHER" id="PTHR14919">
    <property type="entry name" value="KPL2-RELATED"/>
    <property type="match status" value="1"/>
</dbReference>
<gene>
    <name evidence="3" type="ORF">DC041_0005174</name>
</gene>
<accession>A0A430QRK9</accession>
<sequence length="1796" mass="206843">MYDNSHISGLFNNTLLHSQNSVSLKELDEFDSRKEKCELYNGDVSKTGDKSSEQLSPNLTLNTSTDDFNKATMNYMKQIHKRVHEEKKAICERQKRRRRVIMDILEANHIRQEEIRSEQIVQRLSRQSHLESRISVQLEQIKQEKSIILENRLERERQYETRRELEFQLAMDHEREMLLQQKKEEKDKLTILKQLWFEQKAKRQQASYKRHYEFIQNDIIPLLLQFVMNVAEYRMFTGNTFIILQNLTGDWDLEKIGTLSMKSLPNDLIPHVQGKPVEWIDFKDECKTNEFKLPNDINLIKTNPVLEWIIKRLYKLNFPPTTESNKADLPEFPIKLALLGKPLCGKTTIISQLEKNNRCVGINPYKLIEEALKAYETKETDECSNTPIESSKLAETETSSTVTLSAKAKLGEMLWNELKVGKEISDDLLVDLVYAKVKTLEPTTGFILDGFPTNYNQAKLLEQKLTGNTTATDNNSSKNISLLLDVQNPTDSKLNNGLDLIILLDISDELILKRIAHTTLSKTVLNDSLTKYTTAEEIPYNNQVDIQTNTSSNQIHSMYINSEMDENQNSTYSNNFNYSSYILQETQGNIPERLVNFIQSWPKLYKFYQKQNSNLRVVHLTDLLHNTKFYHYDLENNDESMKLAVYLEIERQIEEFIKHKENISLIKTKPIEQMEFTGNDPTVVINVGENTEKENDDEKETDSRRTLFASSTIGSTDNDDQNEHINKKSDLQDYNIKDDKLKARDGSTNSLRSIQRPVTAKTSSSGKNSTTSRQSNRSKKEGSAESQRKTVGSRSPSAGRSTKDRRINSNDRDKQLESVQKDKARSRSGSEKKQSKKTKLKSTDSPQSIKENNKEQTVTSQPDLPQPGDENYQFVELPVMNVSFTFKESAHILWKLWDSTETIYNQNLKLIFRQMRYLNSNIIPHMYHIKQQFYNYLYRPDSKQHFLNQFISTFNSLMNEMRSDKETKADLHCRTDDLRDTLYEIIDETKQANEDRLKILLDIPGWFTDHQRLLINLYLSLFQIELTRFQENAQLVKDYYNVMEARPQTVENESIQALAGTIDASHIEYTRIPLIKLPDEIVENDDSSGSRKSTSTRQNSSRSSSNKLNKSKLTDSGNTVLSKYSTPIDTKFEILPSEFRSQINLLNQNSSLQEIFAAFSKIHMMLQSTVLTTDGLPLISQTISTNPPNQKGAKSGAVKANSIQEKVTLTNPTNLLLDKPTPSTDLSIQFLYNVFLGVMQTILNQVQTERKSRASEAMLDGYTVDLLLKPTDTKGGKLSSADKNKEPTEEDQKAREVRQHIREEHIAALEKEVIITLNTAKANIDHETDVIKSYYETHNLLLYACVNNSLEVIRYMIEKEQKLPEKMILDGEQFYIDESGTTSPISNDSLLMEKLRINSPVINKPIESEPQYFNLSQLKYLYDKFSTLSQTGCIDVVNFQSILKPMLTERFTELTGSCSTDTLNELLTCIVYKYRLLFETNSVKSSITTDNNDLIKVNNIHEKHVYYIDWRQFLLAACQPAITYHHSTVITQSSLVELSQRLMELDQSAKHENLLNVKVTRAQFQFASFKWFPVGVKHYEELHDFIFSMFTKKVIQSRINETYPKTDSQNTETYINSQNNKTLSMEETVDCSDLLLNISLIQVKSPYVGFLRCLSTLLGRHVPYISVHNQLIVDRCDIEYEGVPQDCSDDPIPKEILEKILSFGLVNTNQRRTVHDDLETFQVLDASEPGNSLISDKLQDIFTSLESNGQSSTLKNLLHNIHFQNLLISSLTQFKGIAPFSEPWITALQTYFNNSF</sequence>
<evidence type="ECO:0000256" key="1">
    <source>
        <dbReference type="SAM" id="MobiDB-lite"/>
    </source>
</evidence>
<keyword evidence="4" id="KW-1185">Reference proteome</keyword>
<feature type="compositionally biased region" description="Basic and acidic residues" evidence="1">
    <location>
        <begin position="801"/>
        <end position="833"/>
    </location>
</feature>
<dbReference type="STRING" id="6184.A0A430QRK9"/>
<organism evidence="3 4">
    <name type="scientific">Schistosoma bovis</name>
    <name type="common">Blood fluke</name>
    <dbReference type="NCBI Taxonomy" id="6184"/>
    <lineage>
        <taxon>Eukaryota</taxon>
        <taxon>Metazoa</taxon>
        <taxon>Spiralia</taxon>
        <taxon>Lophotrochozoa</taxon>
        <taxon>Platyhelminthes</taxon>
        <taxon>Trematoda</taxon>
        <taxon>Digenea</taxon>
        <taxon>Strigeidida</taxon>
        <taxon>Schistosomatoidea</taxon>
        <taxon>Schistosomatidae</taxon>
        <taxon>Schistosoma</taxon>
    </lineage>
</organism>
<dbReference type="EMBL" id="QMKO01001448">
    <property type="protein sequence ID" value="RTG90343.1"/>
    <property type="molecule type" value="Genomic_DNA"/>
</dbReference>
<feature type="compositionally biased region" description="Low complexity" evidence="1">
    <location>
        <begin position="759"/>
        <end position="775"/>
    </location>
</feature>
<dbReference type="Pfam" id="PF22946">
    <property type="entry name" value="SPEF2_D5"/>
    <property type="match status" value="1"/>
</dbReference>
<protein>
    <recommendedName>
        <fullName evidence="2">CPC1/SPEF2 domain-containing protein</fullName>
    </recommendedName>
</protein>
<feature type="region of interest" description="Disordered" evidence="1">
    <location>
        <begin position="1273"/>
        <end position="1295"/>
    </location>
</feature>
<dbReference type="InterPro" id="IPR052634">
    <property type="entry name" value="Sperm_flagellar-bone_growth"/>
</dbReference>
<dbReference type="Gene3D" id="3.40.50.300">
    <property type="entry name" value="P-loop containing nucleotide triphosphate hydrolases"/>
    <property type="match status" value="1"/>
</dbReference>
<reference evidence="3 4" key="1">
    <citation type="journal article" date="2019" name="PLoS Pathog.">
        <title>Genome sequence of the bovine parasite Schistosoma bovis Tanzania.</title>
        <authorList>
            <person name="Oey H."/>
            <person name="Zakrzewski M."/>
            <person name="Gobert G."/>
            <person name="Gravermann K."/>
            <person name="Stoye J."/>
            <person name="Jones M."/>
            <person name="Mcmanus D."/>
            <person name="Krause L."/>
        </authorList>
    </citation>
    <scope>NUCLEOTIDE SEQUENCE [LARGE SCALE GENOMIC DNA]</scope>
    <source>
        <strain evidence="3 4">TAN1997</strain>
    </source>
</reference>
<evidence type="ECO:0000313" key="3">
    <source>
        <dbReference type="EMBL" id="RTG90343.1"/>
    </source>
</evidence>
<feature type="region of interest" description="Disordered" evidence="1">
    <location>
        <begin position="688"/>
        <end position="871"/>
    </location>
</feature>
<feature type="region of interest" description="Disordered" evidence="1">
    <location>
        <begin position="1083"/>
        <end position="1120"/>
    </location>
</feature>
<feature type="compositionally biased region" description="Basic and acidic residues" evidence="1">
    <location>
        <begin position="778"/>
        <end position="788"/>
    </location>
</feature>
<feature type="compositionally biased region" description="Polar residues" evidence="1">
    <location>
        <begin position="846"/>
        <end position="863"/>
    </location>
</feature>
<dbReference type="Pfam" id="PF00406">
    <property type="entry name" value="ADK"/>
    <property type="match status" value="1"/>
</dbReference>
<feature type="domain" description="CPC1/SPEF2" evidence="2">
    <location>
        <begin position="124"/>
        <end position="240"/>
    </location>
</feature>
<evidence type="ECO:0000259" key="2">
    <source>
        <dbReference type="Pfam" id="PF22946"/>
    </source>
</evidence>
<dbReference type="Proteomes" id="UP000290809">
    <property type="component" value="Unassembled WGS sequence"/>
</dbReference>